<dbReference type="OrthoDB" id="9809567at2"/>
<dbReference type="Proteomes" id="UP000318681">
    <property type="component" value="Unassembled WGS sequence"/>
</dbReference>
<comment type="catalytic activity">
    <reaction evidence="1">
        <text>ATP + protein L-histidine = ADP + protein N-phospho-L-histidine.</text>
        <dbReference type="EC" id="2.7.13.3"/>
    </reaction>
</comment>
<proteinExistence type="predicted"/>
<organism evidence="15 16">
    <name type="scientific">Alterirhizorhabdus solaris</name>
    <dbReference type="NCBI Taxonomy" id="2529389"/>
    <lineage>
        <taxon>Bacteria</taxon>
        <taxon>Pseudomonadati</taxon>
        <taxon>Pseudomonadota</taxon>
        <taxon>Alphaproteobacteria</taxon>
        <taxon>Sphingomonadales</taxon>
        <taxon>Rhizorhabdaceae</taxon>
        <taxon>Alterirhizorhabdus</taxon>
    </lineage>
</organism>
<comment type="caution">
    <text evidence="15">The sequence shown here is derived from an EMBL/GenBank/DDBJ whole genome shotgun (WGS) entry which is preliminary data.</text>
</comment>
<evidence type="ECO:0000259" key="13">
    <source>
        <dbReference type="PROSITE" id="PS50109"/>
    </source>
</evidence>
<evidence type="ECO:0000256" key="8">
    <source>
        <dbReference type="ARBA" id="ARBA00022989"/>
    </source>
</evidence>
<protein>
    <recommendedName>
        <fullName evidence="3">histidine kinase</fullName>
        <ecNumber evidence="3">2.7.13.3</ecNumber>
    </recommendedName>
</protein>
<dbReference type="EC" id="2.7.13.3" evidence="3"/>
<keyword evidence="9" id="KW-0902">Two-component regulatory system</keyword>
<evidence type="ECO:0000313" key="16">
    <source>
        <dbReference type="Proteomes" id="UP000318681"/>
    </source>
</evidence>
<evidence type="ECO:0000256" key="4">
    <source>
        <dbReference type="ARBA" id="ARBA00022553"/>
    </source>
</evidence>
<dbReference type="PANTHER" id="PTHR45436">
    <property type="entry name" value="SENSOR HISTIDINE KINASE YKOH"/>
    <property type="match status" value="1"/>
</dbReference>
<reference evidence="15 16" key="1">
    <citation type="submission" date="2019-07" db="EMBL/GenBank/DDBJ databases">
        <title>Sphingomonas solaris sp. nov., isolated from a solar panel from Boston, Massachusetts.</title>
        <authorList>
            <person name="Tanner K."/>
            <person name="Pascual J."/>
            <person name="Mancuso C."/>
            <person name="Pereto J."/>
            <person name="Khalil A."/>
            <person name="Vilanova C."/>
        </authorList>
    </citation>
    <scope>NUCLEOTIDE SEQUENCE [LARGE SCALE GENOMIC DNA]</scope>
    <source>
        <strain evidence="15 16">R4DWN</strain>
    </source>
</reference>
<evidence type="ECO:0000256" key="3">
    <source>
        <dbReference type="ARBA" id="ARBA00012438"/>
    </source>
</evidence>
<keyword evidence="7 15" id="KW-0418">Kinase</keyword>
<feature type="domain" description="Histidine kinase" evidence="13">
    <location>
        <begin position="249"/>
        <end position="447"/>
    </location>
</feature>
<accession>A0A558QWZ6</accession>
<dbReference type="AlphaFoldDB" id="A0A558QWZ6"/>
<dbReference type="InterPro" id="IPR036890">
    <property type="entry name" value="HATPase_C_sf"/>
</dbReference>
<dbReference type="SUPFAM" id="SSF55874">
    <property type="entry name" value="ATPase domain of HSP90 chaperone/DNA topoisomerase II/histidine kinase"/>
    <property type="match status" value="1"/>
</dbReference>
<dbReference type="Gene3D" id="1.10.287.130">
    <property type="match status" value="1"/>
</dbReference>
<dbReference type="InterPro" id="IPR050428">
    <property type="entry name" value="TCS_sensor_his_kinase"/>
</dbReference>
<feature type="compositionally biased region" description="Pro residues" evidence="11">
    <location>
        <begin position="100"/>
        <end position="112"/>
    </location>
</feature>
<dbReference type="SMART" id="SM00387">
    <property type="entry name" value="HATPase_c"/>
    <property type="match status" value="1"/>
</dbReference>
<dbReference type="InterPro" id="IPR005467">
    <property type="entry name" value="His_kinase_dom"/>
</dbReference>
<keyword evidence="16" id="KW-1185">Reference proteome</keyword>
<gene>
    <name evidence="15" type="ORF">FOY91_16195</name>
</gene>
<keyword evidence="4" id="KW-0597">Phosphoprotein</keyword>
<dbReference type="PROSITE" id="PS50109">
    <property type="entry name" value="HIS_KIN"/>
    <property type="match status" value="1"/>
</dbReference>
<dbReference type="GO" id="GO:0000155">
    <property type="term" value="F:phosphorelay sensor kinase activity"/>
    <property type="evidence" value="ECO:0007669"/>
    <property type="project" value="InterPro"/>
</dbReference>
<evidence type="ECO:0000256" key="12">
    <source>
        <dbReference type="SAM" id="Phobius"/>
    </source>
</evidence>
<keyword evidence="5" id="KW-0808">Transferase</keyword>
<dbReference type="InterPro" id="IPR003594">
    <property type="entry name" value="HATPase_dom"/>
</dbReference>
<feature type="transmembrane region" description="Helical" evidence="12">
    <location>
        <begin position="170"/>
        <end position="189"/>
    </location>
</feature>
<keyword evidence="8 12" id="KW-1133">Transmembrane helix</keyword>
<evidence type="ECO:0000256" key="5">
    <source>
        <dbReference type="ARBA" id="ARBA00022679"/>
    </source>
</evidence>
<keyword evidence="10 12" id="KW-0472">Membrane</keyword>
<dbReference type="EMBL" id="VNIM01000081">
    <property type="protein sequence ID" value="TVV71660.1"/>
    <property type="molecule type" value="Genomic_DNA"/>
</dbReference>
<dbReference type="GO" id="GO:0005886">
    <property type="term" value="C:plasma membrane"/>
    <property type="evidence" value="ECO:0007669"/>
    <property type="project" value="TreeGrafter"/>
</dbReference>
<evidence type="ECO:0000256" key="9">
    <source>
        <dbReference type="ARBA" id="ARBA00023012"/>
    </source>
</evidence>
<feature type="domain" description="HAMP" evidence="14">
    <location>
        <begin position="190"/>
        <end position="241"/>
    </location>
</feature>
<dbReference type="SUPFAM" id="SSF47384">
    <property type="entry name" value="Homodimeric domain of signal transducing histidine kinase"/>
    <property type="match status" value="1"/>
</dbReference>
<dbReference type="PANTHER" id="PTHR45436:SF5">
    <property type="entry name" value="SENSOR HISTIDINE KINASE TRCS"/>
    <property type="match status" value="1"/>
</dbReference>
<dbReference type="InterPro" id="IPR004358">
    <property type="entry name" value="Sig_transdc_His_kin-like_C"/>
</dbReference>
<evidence type="ECO:0000256" key="10">
    <source>
        <dbReference type="ARBA" id="ARBA00023136"/>
    </source>
</evidence>
<feature type="compositionally biased region" description="Basic and acidic residues" evidence="11">
    <location>
        <begin position="113"/>
        <end position="128"/>
    </location>
</feature>
<dbReference type="PRINTS" id="PR00344">
    <property type="entry name" value="BCTRLSENSOR"/>
</dbReference>
<evidence type="ECO:0000256" key="2">
    <source>
        <dbReference type="ARBA" id="ARBA00004370"/>
    </source>
</evidence>
<dbReference type="Gene3D" id="3.30.565.10">
    <property type="entry name" value="Histidine kinase-like ATPase, C-terminal domain"/>
    <property type="match status" value="1"/>
</dbReference>
<evidence type="ECO:0000256" key="6">
    <source>
        <dbReference type="ARBA" id="ARBA00022692"/>
    </source>
</evidence>
<dbReference type="PROSITE" id="PS50885">
    <property type="entry name" value="HAMP"/>
    <property type="match status" value="1"/>
</dbReference>
<dbReference type="RefSeq" id="WP_145154247.1">
    <property type="nucleotide sequence ID" value="NZ_VNIM01000081.1"/>
</dbReference>
<feature type="region of interest" description="Disordered" evidence="11">
    <location>
        <begin position="93"/>
        <end position="142"/>
    </location>
</feature>
<evidence type="ECO:0000256" key="7">
    <source>
        <dbReference type="ARBA" id="ARBA00022777"/>
    </source>
</evidence>
<dbReference type="InterPro" id="IPR003660">
    <property type="entry name" value="HAMP_dom"/>
</dbReference>
<name>A0A558QWZ6_9SPHN</name>
<dbReference type="Pfam" id="PF02518">
    <property type="entry name" value="HATPase_c"/>
    <property type="match status" value="1"/>
</dbReference>
<evidence type="ECO:0000313" key="15">
    <source>
        <dbReference type="EMBL" id="TVV71660.1"/>
    </source>
</evidence>
<evidence type="ECO:0000256" key="1">
    <source>
        <dbReference type="ARBA" id="ARBA00000085"/>
    </source>
</evidence>
<evidence type="ECO:0000256" key="11">
    <source>
        <dbReference type="SAM" id="MobiDB-lite"/>
    </source>
</evidence>
<keyword evidence="6 12" id="KW-0812">Transmembrane</keyword>
<comment type="subcellular location">
    <subcellularLocation>
        <location evidence="2">Membrane</location>
    </subcellularLocation>
</comment>
<sequence>MKILPQSIRGRLLLAALVFTTAALLFASLSIGQVLDRFVRRGLNERLDAQIALLVRSVRPDGAIDRAMLEEIGPFTQHDRGWGWRIDSPGGTLNSQTIVPPEPPGPPDGPPAPERERRMRERRERPRSEGLPGHYMRSYTRATSGGPVTITVAAPRAVVDRMRRAAVAPLLWSLGALGAFLLAATLLQLRIGLRPLARLKASLGDVRAGRQARVPDDQPAELREVVAELNGLLDENEAALARARGHVANLAHSLKTPLATLNLRLGEAGRDPDGTLGDLVAQIDRGIRHHLGRARAASPGAPGQPQVPLASAVAGLVTALGRIHMERGIAAEVTIDPALTAKCDPQDLDEMLGNLLDNAWKWACARITVSAEAAGPQVRLTIDDDGPGLDAPAIEQALVPGLRLDERGDGHGFGLPIARELAELHGGGLTLGRSPLGGLRVVLVLAG</sequence>
<dbReference type="InterPro" id="IPR036097">
    <property type="entry name" value="HisK_dim/P_sf"/>
</dbReference>
<evidence type="ECO:0000259" key="14">
    <source>
        <dbReference type="PROSITE" id="PS50885"/>
    </source>
</evidence>